<dbReference type="Proteomes" id="UP001501757">
    <property type="component" value="Unassembled WGS sequence"/>
</dbReference>
<proteinExistence type="predicted"/>
<dbReference type="EMBL" id="BAAAEI010000023">
    <property type="protein sequence ID" value="GAA0370708.1"/>
    <property type="molecule type" value="Genomic_DNA"/>
</dbReference>
<comment type="caution">
    <text evidence="1">The sequence shown here is derived from an EMBL/GenBank/DDBJ whole genome shotgun (WGS) entry which is preliminary data.</text>
</comment>
<accession>A0ABP3HI63</accession>
<evidence type="ECO:0000313" key="2">
    <source>
        <dbReference type="Proteomes" id="UP001501757"/>
    </source>
</evidence>
<reference evidence="2" key="1">
    <citation type="journal article" date="2019" name="Int. J. Syst. Evol. Microbiol.">
        <title>The Global Catalogue of Microorganisms (GCM) 10K type strain sequencing project: providing services to taxonomists for standard genome sequencing and annotation.</title>
        <authorList>
            <consortium name="The Broad Institute Genomics Platform"/>
            <consortium name="The Broad Institute Genome Sequencing Center for Infectious Disease"/>
            <person name="Wu L."/>
            <person name="Ma J."/>
        </authorList>
    </citation>
    <scope>NUCLEOTIDE SEQUENCE [LARGE SCALE GENOMIC DNA]</scope>
    <source>
        <strain evidence="2">JCM 13378</strain>
    </source>
</reference>
<gene>
    <name evidence="1" type="ORF">GCM10009092_38770</name>
</gene>
<sequence length="58" mass="6855">MLGSAQQALVLQQINRFIRDSHDNPNWRVQLMKWGVEGLMNPFELELEELMEVDLDKQ</sequence>
<protein>
    <submittedName>
        <fullName evidence="1">Uncharacterized protein</fullName>
    </submittedName>
</protein>
<evidence type="ECO:0000313" key="1">
    <source>
        <dbReference type="EMBL" id="GAA0370708.1"/>
    </source>
</evidence>
<organism evidence="1 2">
    <name type="scientific">Bowmanella denitrificans</name>
    <dbReference type="NCBI Taxonomy" id="366582"/>
    <lineage>
        <taxon>Bacteria</taxon>
        <taxon>Pseudomonadati</taxon>
        <taxon>Pseudomonadota</taxon>
        <taxon>Gammaproteobacteria</taxon>
        <taxon>Alteromonadales</taxon>
        <taxon>Alteromonadaceae</taxon>
        <taxon>Bowmanella</taxon>
    </lineage>
</organism>
<name>A0ABP3HI63_9ALTE</name>
<keyword evidence="2" id="KW-1185">Reference proteome</keyword>